<organism evidence="3 4">
    <name type="scientific">Anopheles farauti</name>
    <dbReference type="NCBI Taxonomy" id="69004"/>
    <lineage>
        <taxon>Eukaryota</taxon>
        <taxon>Metazoa</taxon>
        <taxon>Ecdysozoa</taxon>
        <taxon>Arthropoda</taxon>
        <taxon>Hexapoda</taxon>
        <taxon>Insecta</taxon>
        <taxon>Pterygota</taxon>
        <taxon>Neoptera</taxon>
        <taxon>Endopterygota</taxon>
        <taxon>Diptera</taxon>
        <taxon>Nematocera</taxon>
        <taxon>Culicoidea</taxon>
        <taxon>Culicidae</taxon>
        <taxon>Anophelinae</taxon>
        <taxon>Anopheles</taxon>
    </lineage>
</organism>
<evidence type="ECO:0000313" key="3">
    <source>
        <dbReference type="EnsemblMetazoa" id="AFAF015757-PA"/>
    </source>
</evidence>
<keyword evidence="4" id="KW-1185">Reference proteome</keyword>
<dbReference type="EnsemblMetazoa" id="AFAF015757-RA">
    <property type="protein sequence ID" value="AFAF015757-PA"/>
    <property type="gene ID" value="AFAF015757"/>
</dbReference>
<dbReference type="GO" id="GO:0008270">
    <property type="term" value="F:zinc ion binding"/>
    <property type="evidence" value="ECO:0007669"/>
    <property type="project" value="UniProtKB-KW"/>
</dbReference>
<dbReference type="InterPro" id="IPR013087">
    <property type="entry name" value="Znf_C2H2_type"/>
</dbReference>
<evidence type="ECO:0000256" key="1">
    <source>
        <dbReference type="PROSITE-ProRule" id="PRU00042"/>
    </source>
</evidence>
<dbReference type="VEuPathDB" id="VectorBase:AFAF015757"/>
<evidence type="ECO:0000313" key="4">
    <source>
        <dbReference type="Proteomes" id="UP000075886"/>
    </source>
</evidence>
<name>A0A182QS43_9DIPT</name>
<dbReference type="Proteomes" id="UP000075886">
    <property type="component" value="Unassembled WGS sequence"/>
</dbReference>
<sequence length="88" mass="10410">MDATQENHMMTHTGEYPFQCEICNIMFSTQGRFNRHMQKGHDLPVNLKVIEQNEQNSSEDLIVYQPECKTTPEERNETSVKFFQFTYS</sequence>
<dbReference type="PROSITE" id="PS00028">
    <property type="entry name" value="ZINC_FINGER_C2H2_1"/>
    <property type="match status" value="1"/>
</dbReference>
<dbReference type="SUPFAM" id="SSF57667">
    <property type="entry name" value="beta-beta-alpha zinc fingers"/>
    <property type="match status" value="1"/>
</dbReference>
<reference evidence="3" key="2">
    <citation type="submission" date="2020-05" db="UniProtKB">
        <authorList>
            <consortium name="EnsemblMetazoa"/>
        </authorList>
    </citation>
    <scope>IDENTIFICATION</scope>
    <source>
        <strain evidence="3">FAR1</strain>
    </source>
</reference>
<dbReference type="Gene3D" id="3.30.160.60">
    <property type="entry name" value="Classic Zinc Finger"/>
    <property type="match status" value="1"/>
</dbReference>
<evidence type="ECO:0000259" key="2">
    <source>
        <dbReference type="PROSITE" id="PS50157"/>
    </source>
</evidence>
<feature type="domain" description="C2H2-type" evidence="2">
    <location>
        <begin position="18"/>
        <end position="41"/>
    </location>
</feature>
<dbReference type="AlphaFoldDB" id="A0A182QS43"/>
<dbReference type="PROSITE" id="PS50157">
    <property type="entry name" value="ZINC_FINGER_C2H2_2"/>
    <property type="match status" value="1"/>
</dbReference>
<keyword evidence="1" id="KW-0479">Metal-binding</keyword>
<dbReference type="FunFam" id="3.30.160.60:FF:000264">
    <property type="entry name" value="Zinc finger protein 236"/>
    <property type="match status" value="1"/>
</dbReference>
<keyword evidence="1" id="KW-0862">Zinc</keyword>
<dbReference type="EMBL" id="AXCN02001190">
    <property type="status" value="NOT_ANNOTATED_CDS"/>
    <property type="molecule type" value="Genomic_DNA"/>
</dbReference>
<protein>
    <recommendedName>
        <fullName evidence="2">C2H2-type domain-containing protein</fullName>
    </recommendedName>
</protein>
<dbReference type="InterPro" id="IPR036236">
    <property type="entry name" value="Znf_C2H2_sf"/>
</dbReference>
<keyword evidence="1" id="KW-0863">Zinc-finger</keyword>
<accession>A0A182QS43</accession>
<dbReference type="Pfam" id="PF00096">
    <property type="entry name" value="zf-C2H2"/>
    <property type="match status" value="1"/>
</dbReference>
<dbReference type="STRING" id="69004.A0A182QS43"/>
<reference evidence="4" key="1">
    <citation type="submission" date="2014-01" db="EMBL/GenBank/DDBJ databases">
        <title>The Genome Sequence of Anopheles farauti FAR1 (V2).</title>
        <authorList>
            <consortium name="The Broad Institute Genomics Platform"/>
            <person name="Neafsey D.E."/>
            <person name="Besansky N."/>
            <person name="Howell P."/>
            <person name="Walton C."/>
            <person name="Young S.K."/>
            <person name="Zeng Q."/>
            <person name="Gargeya S."/>
            <person name="Fitzgerald M."/>
            <person name="Haas B."/>
            <person name="Abouelleil A."/>
            <person name="Allen A.W."/>
            <person name="Alvarado L."/>
            <person name="Arachchi H.M."/>
            <person name="Berlin A.M."/>
            <person name="Chapman S.B."/>
            <person name="Gainer-Dewar J."/>
            <person name="Goldberg J."/>
            <person name="Griggs A."/>
            <person name="Gujja S."/>
            <person name="Hansen M."/>
            <person name="Howarth C."/>
            <person name="Imamovic A."/>
            <person name="Ireland A."/>
            <person name="Larimer J."/>
            <person name="McCowan C."/>
            <person name="Murphy C."/>
            <person name="Pearson M."/>
            <person name="Poon T.W."/>
            <person name="Priest M."/>
            <person name="Roberts A."/>
            <person name="Saif S."/>
            <person name="Shea T."/>
            <person name="Sisk P."/>
            <person name="Sykes S."/>
            <person name="Wortman J."/>
            <person name="Nusbaum C."/>
            <person name="Birren B."/>
        </authorList>
    </citation>
    <scope>NUCLEOTIDE SEQUENCE [LARGE SCALE GENOMIC DNA]</scope>
    <source>
        <strain evidence="4">FAR1</strain>
    </source>
</reference>
<proteinExistence type="predicted"/>
<dbReference type="SMART" id="SM00355">
    <property type="entry name" value="ZnF_C2H2"/>
    <property type="match status" value="1"/>
</dbReference>